<organism evidence="2 3">
    <name type="scientific">Peterkaempfera bronchialis</name>
    <dbReference type="NCBI Taxonomy" id="2126346"/>
    <lineage>
        <taxon>Bacteria</taxon>
        <taxon>Bacillati</taxon>
        <taxon>Actinomycetota</taxon>
        <taxon>Actinomycetes</taxon>
        <taxon>Kitasatosporales</taxon>
        <taxon>Streptomycetaceae</taxon>
        <taxon>Peterkaempfera</taxon>
    </lineage>
</organism>
<name>A0A345SWR3_9ACTN</name>
<dbReference type="OrthoDB" id="4247482at2"/>
<dbReference type="AlphaFoldDB" id="A0A345SWR3"/>
<evidence type="ECO:0000256" key="1">
    <source>
        <dbReference type="SAM" id="MobiDB-lite"/>
    </source>
</evidence>
<evidence type="ECO:0000313" key="2">
    <source>
        <dbReference type="EMBL" id="AXI78168.1"/>
    </source>
</evidence>
<accession>A0A345SWR3</accession>
<dbReference type="KEGG" id="stri:C7M71_012670"/>
<keyword evidence="3" id="KW-1185">Reference proteome</keyword>
<protein>
    <submittedName>
        <fullName evidence="2">Uncharacterized protein</fullName>
    </submittedName>
</protein>
<dbReference type="EMBL" id="CP031264">
    <property type="protein sequence ID" value="AXI78168.1"/>
    <property type="molecule type" value="Genomic_DNA"/>
</dbReference>
<sequence length="69" mass="7531">MFLFAGPVISDGEFHSIGLQESELADARWAVRAEFSALLHPAVAARVTGTLHPPGGPTYREIRPERTET</sequence>
<feature type="region of interest" description="Disordered" evidence="1">
    <location>
        <begin position="49"/>
        <end position="69"/>
    </location>
</feature>
<evidence type="ECO:0000313" key="3">
    <source>
        <dbReference type="Proteomes" id="UP000249340"/>
    </source>
</evidence>
<feature type="compositionally biased region" description="Basic and acidic residues" evidence="1">
    <location>
        <begin position="60"/>
        <end position="69"/>
    </location>
</feature>
<proteinExistence type="predicted"/>
<reference evidence="3" key="1">
    <citation type="submission" date="2018-07" db="EMBL/GenBank/DDBJ databases">
        <title>Streptacidiphilus bronchialis DSM 106435 chromosome.</title>
        <authorList>
            <person name="Batra D."/>
            <person name="Gulvik C.A."/>
        </authorList>
    </citation>
    <scope>NUCLEOTIDE SEQUENCE [LARGE SCALE GENOMIC DNA]</scope>
    <source>
        <strain evidence="3">DSM 106435</strain>
    </source>
</reference>
<dbReference type="Proteomes" id="UP000249340">
    <property type="component" value="Chromosome"/>
</dbReference>
<dbReference type="RefSeq" id="WP_111490874.1">
    <property type="nucleotide sequence ID" value="NZ_CP031264.1"/>
</dbReference>
<gene>
    <name evidence="2" type="ORF">C7M71_012670</name>
</gene>